<reference evidence="2 3" key="1">
    <citation type="journal article" date="2006" name="J. Bacteriol.">
        <title>Complete genome sequence of the dehalorespiring bacterium Desulfitobacterium hafniense Y51 and comparison with Dehalococcoides ethenogenes 195.</title>
        <authorList>
            <person name="Nonaka H."/>
            <person name="Keresztes G."/>
            <person name="Shinoda Y."/>
            <person name="Ikenaga Y."/>
            <person name="Abe M."/>
            <person name="Naito K."/>
            <person name="Inatomi K."/>
            <person name="Furukawa K."/>
            <person name="Inui M."/>
            <person name="Yukawa H."/>
        </authorList>
    </citation>
    <scope>NUCLEOTIDE SEQUENCE [LARGE SCALE GENOMIC DNA]</scope>
    <source>
        <strain evidence="2 3">Y51</strain>
    </source>
</reference>
<dbReference type="Gene3D" id="3.40.50.12090">
    <property type="match status" value="2"/>
</dbReference>
<dbReference type="AlphaFoldDB" id="Q24NT7"/>
<dbReference type="InterPro" id="IPR051922">
    <property type="entry name" value="Bact_Sporulation_Assoc"/>
</dbReference>
<feature type="region of interest" description="Disordered" evidence="1">
    <location>
        <begin position="529"/>
        <end position="659"/>
    </location>
</feature>
<dbReference type="PANTHER" id="PTHR30032:SF8">
    <property type="entry name" value="GERMINATION-SPECIFIC N-ACETYLMURAMOYL-L-ALANINE AMIDASE"/>
    <property type="match status" value="1"/>
</dbReference>
<organism evidence="2 3">
    <name type="scientific">Desulfitobacterium hafniense (strain Y51)</name>
    <dbReference type="NCBI Taxonomy" id="138119"/>
    <lineage>
        <taxon>Bacteria</taxon>
        <taxon>Bacillati</taxon>
        <taxon>Bacillota</taxon>
        <taxon>Clostridia</taxon>
        <taxon>Eubacteriales</taxon>
        <taxon>Desulfitobacteriaceae</taxon>
        <taxon>Desulfitobacterium</taxon>
    </lineage>
</organism>
<sequence length="678" mass="71235">MDENLVDALSAAPLATKLNAPMLLTENNRLNSFTESELKRLKVNTVYITTGTGVISQPVIDALKQINNEMKIFFLGGKDRFETSVNIAKEMGKFDEVVIATGESNADALSMASIAAAKGIPILLSDTERLPDAIAQYLEDNKPNIKKYYLLGGEGSLSSKVQSVLSGKTVRIAGLDRYETNQKILATFASEINDDKVYLANGDDSHLVDALTGAVLAAKTNSPVLLVGSDLSELTKDFVKLGLSPLRNVVALGGNAVVEPTLVKDMVSATVYEEDKVKVGSDNTDSPQVINDNVYVMGNSVTLENAEFKYNLYVHGNNASLKNVKVAGSIFVNPGENGTLNLDNVQAKNVYVLSGAAESIHLANSKISNLIVNGSSNVRIVSSGTTDVTNTVVSSMAILESVEGSFGTVKIEKSDDRQTVVELRGTFGKPVTVTDAAKVIAAPNANISELIVAPQSKEDIVTLQGKFNTVAVNNEALLELGHNTSVSTIEINASVNLILDATARIIEIAENGNTVTVSGNGANNIGYTGNTNSDDYTDNPGDGGDTDNTGDGGDTDNTGDGGDTDNPGDGGDTDNPGDGGDTDNPGDGGDTDNTECNIGCEENTCNTAGSEVTEPAEGAQATEENKEVTEPAEGDQATEENKEVTEPAEGTQATEDNKEVIEPAEGEEVIEGNVNYFV</sequence>
<dbReference type="PANTHER" id="PTHR30032">
    <property type="entry name" value="N-ACETYLMURAMOYL-L-ALANINE AMIDASE-RELATED"/>
    <property type="match status" value="1"/>
</dbReference>
<evidence type="ECO:0000256" key="1">
    <source>
        <dbReference type="SAM" id="MobiDB-lite"/>
    </source>
</evidence>
<dbReference type="KEGG" id="dsy:DSY4516"/>
<keyword evidence="3" id="KW-1185">Reference proteome</keyword>
<gene>
    <name evidence="2" type="ordered locus">DSY4516</name>
</gene>
<dbReference type="STRING" id="138119.DSY4516"/>
<dbReference type="Pfam" id="PF04122">
    <property type="entry name" value="CW_binding_2"/>
    <property type="match status" value="3"/>
</dbReference>
<dbReference type="HOGENOM" id="CLU_405307_0_0_9"/>
<name>Q24NT7_DESHY</name>
<proteinExistence type="predicted"/>
<dbReference type="EMBL" id="AP008230">
    <property type="protein sequence ID" value="BAE86305.1"/>
    <property type="molecule type" value="Genomic_DNA"/>
</dbReference>
<evidence type="ECO:0000313" key="3">
    <source>
        <dbReference type="Proteomes" id="UP000001946"/>
    </source>
</evidence>
<evidence type="ECO:0000313" key="2">
    <source>
        <dbReference type="EMBL" id="BAE86305.1"/>
    </source>
</evidence>
<dbReference type="InterPro" id="IPR007253">
    <property type="entry name" value="Cell_wall-bd_2"/>
</dbReference>
<accession>Q24NT7</accession>
<evidence type="ECO:0008006" key="4">
    <source>
        <dbReference type="Google" id="ProtNLM"/>
    </source>
</evidence>
<dbReference type="eggNOG" id="COG2247">
    <property type="taxonomic scope" value="Bacteria"/>
</dbReference>
<protein>
    <recommendedName>
        <fullName evidence="4">Cell wall binding repeat 2-containing protein</fullName>
    </recommendedName>
</protein>
<dbReference type="Proteomes" id="UP000001946">
    <property type="component" value="Chromosome"/>
</dbReference>